<protein>
    <recommendedName>
        <fullName evidence="3">ANTAR domain-containing protein</fullName>
    </recommendedName>
</protein>
<comment type="caution">
    <text evidence="1">The sequence shown here is derived from an EMBL/GenBank/DDBJ whole genome shotgun (WGS) entry which is preliminary data.</text>
</comment>
<accession>A0ABV7IVE4</accession>
<evidence type="ECO:0000313" key="2">
    <source>
        <dbReference type="Proteomes" id="UP001595547"/>
    </source>
</evidence>
<dbReference type="EMBL" id="JBHRTO010000001">
    <property type="protein sequence ID" value="MFC3180471.1"/>
    <property type="molecule type" value="Genomic_DNA"/>
</dbReference>
<dbReference type="Proteomes" id="UP001595547">
    <property type="component" value="Unassembled WGS sequence"/>
</dbReference>
<evidence type="ECO:0008006" key="3">
    <source>
        <dbReference type="Google" id="ProtNLM"/>
    </source>
</evidence>
<sequence length="97" mass="10558">MKSRDEIGVLFEATAVAQETITDALTSARALRLVQRLELAGPDYAGVLACAWAIARDLPTRRRDDEHMVSLARALRGAIVAVLRPAPVGLDRRDIHG</sequence>
<organism evidence="1 2">
    <name type="scientific">Cypionkella sinensis</name>
    <dbReference type="NCBI Taxonomy" id="1756043"/>
    <lineage>
        <taxon>Bacteria</taxon>
        <taxon>Pseudomonadati</taxon>
        <taxon>Pseudomonadota</taxon>
        <taxon>Alphaproteobacteria</taxon>
        <taxon>Rhodobacterales</taxon>
        <taxon>Paracoccaceae</taxon>
        <taxon>Cypionkella</taxon>
    </lineage>
</organism>
<proteinExistence type="predicted"/>
<reference evidence="2" key="1">
    <citation type="journal article" date="2019" name="Int. J. Syst. Evol. Microbiol.">
        <title>The Global Catalogue of Microorganisms (GCM) 10K type strain sequencing project: providing services to taxonomists for standard genome sequencing and annotation.</title>
        <authorList>
            <consortium name="The Broad Institute Genomics Platform"/>
            <consortium name="The Broad Institute Genome Sequencing Center for Infectious Disease"/>
            <person name="Wu L."/>
            <person name="Ma J."/>
        </authorList>
    </citation>
    <scope>NUCLEOTIDE SEQUENCE [LARGE SCALE GENOMIC DNA]</scope>
    <source>
        <strain evidence="2">KCTC 52039</strain>
    </source>
</reference>
<dbReference type="RefSeq" id="WP_380072095.1">
    <property type="nucleotide sequence ID" value="NZ_JBHRTO010000001.1"/>
</dbReference>
<name>A0ABV7IVE4_9RHOB</name>
<evidence type="ECO:0000313" key="1">
    <source>
        <dbReference type="EMBL" id="MFC3180471.1"/>
    </source>
</evidence>
<gene>
    <name evidence="1" type="ORF">ACFOGH_05685</name>
</gene>
<keyword evidence="2" id="KW-1185">Reference proteome</keyword>